<keyword evidence="12" id="KW-1185">Reference proteome</keyword>
<dbReference type="Pfam" id="PF07679">
    <property type="entry name" value="I-set"/>
    <property type="match status" value="1"/>
</dbReference>
<reference evidence="11" key="5">
    <citation type="submission" date="2025-09" db="UniProtKB">
        <authorList>
            <consortium name="Ensembl"/>
        </authorList>
    </citation>
    <scope>IDENTIFICATION</scope>
</reference>
<dbReference type="GeneTree" id="ENSGT01110000267173"/>
<organism evidence="11 12">
    <name type="scientific">Callorhinchus milii</name>
    <name type="common">Ghost shark</name>
    <dbReference type="NCBI Taxonomy" id="7868"/>
    <lineage>
        <taxon>Eukaryota</taxon>
        <taxon>Metazoa</taxon>
        <taxon>Chordata</taxon>
        <taxon>Craniata</taxon>
        <taxon>Vertebrata</taxon>
        <taxon>Chondrichthyes</taxon>
        <taxon>Holocephali</taxon>
        <taxon>Chimaeriformes</taxon>
        <taxon>Callorhinchidae</taxon>
        <taxon>Callorhinchus</taxon>
    </lineage>
</organism>
<keyword evidence="5" id="KW-0597">Phosphoprotein</keyword>
<reference evidence="12" key="1">
    <citation type="journal article" date="2006" name="Science">
        <title>Ancient noncoding elements conserved in the human genome.</title>
        <authorList>
            <person name="Venkatesh B."/>
            <person name="Kirkness E.F."/>
            <person name="Loh Y.H."/>
            <person name="Halpern A.L."/>
            <person name="Lee A.P."/>
            <person name="Johnson J."/>
            <person name="Dandona N."/>
            <person name="Viswanathan L.D."/>
            <person name="Tay A."/>
            <person name="Venter J.C."/>
            <person name="Strausberg R.L."/>
            <person name="Brenner S."/>
        </authorList>
    </citation>
    <scope>NUCLEOTIDE SEQUENCE [LARGE SCALE GENOMIC DNA]</scope>
</reference>
<reference evidence="11" key="4">
    <citation type="submission" date="2025-08" db="UniProtKB">
        <authorList>
            <consortium name="Ensembl"/>
        </authorList>
    </citation>
    <scope>IDENTIFICATION</scope>
</reference>
<reference evidence="12" key="2">
    <citation type="journal article" date="2007" name="PLoS Biol.">
        <title>Survey sequencing and comparative analysis of the elephant shark (Callorhinchus milii) genome.</title>
        <authorList>
            <person name="Venkatesh B."/>
            <person name="Kirkness E.F."/>
            <person name="Loh Y.H."/>
            <person name="Halpern A.L."/>
            <person name="Lee A.P."/>
            <person name="Johnson J."/>
            <person name="Dandona N."/>
            <person name="Viswanathan L.D."/>
            <person name="Tay A."/>
            <person name="Venter J.C."/>
            <person name="Strausberg R.L."/>
            <person name="Brenner S."/>
        </authorList>
    </citation>
    <scope>NUCLEOTIDE SEQUENCE [LARGE SCALE GENOMIC DNA]</scope>
</reference>
<evidence type="ECO:0000256" key="5">
    <source>
        <dbReference type="ARBA" id="ARBA00022553"/>
    </source>
</evidence>
<name>A0A4W3IYJ9_CALMI</name>
<dbReference type="InterPro" id="IPR052385">
    <property type="entry name" value="Obscurin/Obscurin-like_Reg"/>
</dbReference>
<dbReference type="PROSITE" id="PS50835">
    <property type="entry name" value="IG_LIKE"/>
    <property type="match status" value="1"/>
</dbReference>
<evidence type="ECO:0000256" key="1">
    <source>
        <dbReference type="ARBA" id="ARBA00004123"/>
    </source>
</evidence>
<proteinExistence type="inferred from homology"/>
<keyword evidence="4" id="KW-0963">Cytoplasm</keyword>
<comment type="similarity">
    <text evidence="3">Belongs to the protein kinase superfamily. CAMK Ser/Thr protein kinase family.</text>
</comment>
<evidence type="ECO:0000256" key="3">
    <source>
        <dbReference type="ARBA" id="ARBA00006692"/>
    </source>
</evidence>
<dbReference type="AlphaFoldDB" id="A0A4W3IYJ9"/>
<reference evidence="12" key="3">
    <citation type="journal article" date="2014" name="Nature">
        <title>Elephant shark genome provides unique insights into gnathostome evolution.</title>
        <authorList>
            <consortium name="International Elephant Shark Genome Sequencing Consortium"/>
            <person name="Venkatesh B."/>
            <person name="Lee A.P."/>
            <person name="Ravi V."/>
            <person name="Maurya A.K."/>
            <person name="Lian M.M."/>
            <person name="Swann J.B."/>
            <person name="Ohta Y."/>
            <person name="Flajnik M.F."/>
            <person name="Sutoh Y."/>
            <person name="Kasahara M."/>
            <person name="Hoon S."/>
            <person name="Gangu V."/>
            <person name="Roy S.W."/>
            <person name="Irimia M."/>
            <person name="Korzh V."/>
            <person name="Kondrychyn I."/>
            <person name="Lim Z.W."/>
            <person name="Tay B.H."/>
            <person name="Tohari S."/>
            <person name="Kong K.W."/>
            <person name="Ho S."/>
            <person name="Lorente-Galdos B."/>
            <person name="Quilez J."/>
            <person name="Marques-Bonet T."/>
            <person name="Raney B.J."/>
            <person name="Ingham P.W."/>
            <person name="Tay A."/>
            <person name="Hillier L.W."/>
            <person name="Minx P."/>
            <person name="Boehm T."/>
            <person name="Wilson R.K."/>
            <person name="Brenner S."/>
            <person name="Warren W.C."/>
        </authorList>
    </citation>
    <scope>NUCLEOTIDE SEQUENCE [LARGE SCALE GENOMIC DNA]</scope>
</reference>
<evidence type="ECO:0000313" key="12">
    <source>
        <dbReference type="Proteomes" id="UP000314986"/>
    </source>
</evidence>
<dbReference type="Ensembl" id="ENSCMIT00000032928.1">
    <property type="protein sequence ID" value="ENSCMIP00000032436.1"/>
    <property type="gene ID" value="ENSCMIG00000013863.1"/>
</dbReference>
<evidence type="ECO:0000313" key="11">
    <source>
        <dbReference type="Ensembl" id="ENSCMIP00000032436.1"/>
    </source>
</evidence>
<keyword evidence="7" id="KW-1015">Disulfide bond</keyword>
<keyword evidence="9" id="KW-0393">Immunoglobulin domain</keyword>
<dbReference type="InterPro" id="IPR003599">
    <property type="entry name" value="Ig_sub"/>
</dbReference>
<evidence type="ECO:0000259" key="10">
    <source>
        <dbReference type="PROSITE" id="PS50835"/>
    </source>
</evidence>
<evidence type="ECO:0000256" key="9">
    <source>
        <dbReference type="ARBA" id="ARBA00023319"/>
    </source>
</evidence>
<dbReference type="GO" id="GO:0005634">
    <property type="term" value="C:nucleus"/>
    <property type="evidence" value="ECO:0007669"/>
    <property type="project" value="UniProtKB-SubCell"/>
</dbReference>
<dbReference type="InterPro" id="IPR007110">
    <property type="entry name" value="Ig-like_dom"/>
</dbReference>
<accession>A0A4W3IYJ9</accession>
<dbReference type="SUPFAM" id="SSF48726">
    <property type="entry name" value="Immunoglobulin"/>
    <property type="match status" value="1"/>
</dbReference>
<dbReference type="OMA" id="YCKMEDA"/>
<dbReference type="InterPro" id="IPR013783">
    <property type="entry name" value="Ig-like_fold"/>
</dbReference>
<dbReference type="InterPro" id="IPR036179">
    <property type="entry name" value="Ig-like_dom_sf"/>
</dbReference>
<dbReference type="InterPro" id="IPR013098">
    <property type="entry name" value="Ig_I-set"/>
</dbReference>
<protein>
    <recommendedName>
        <fullName evidence="10">Ig-like domain-containing protein</fullName>
    </recommendedName>
</protein>
<dbReference type="STRING" id="7868.ENSCMIP00000032436"/>
<comment type="subcellular location">
    <subcellularLocation>
        <location evidence="2">Cytoplasm</location>
    </subcellularLocation>
    <subcellularLocation>
        <location evidence="1">Nucleus</location>
    </subcellularLocation>
</comment>
<dbReference type="InParanoid" id="A0A4W3IYJ9"/>
<dbReference type="Proteomes" id="UP000314986">
    <property type="component" value="Unassembled WGS sequence"/>
</dbReference>
<dbReference type="FunFam" id="2.60.40.10:FF:000050">
    <property type="entry name" value="Titin isoform B"/>
    <property type="match status" value="1"/>
</dbReference>
<keyword evidence="6" id="KW-0677">Repeat</keyword>
<dbReference type="GO" id="GO:0005737">
    <property type="term" value="C:cytoplasm"/>
    <property type="evidence" value="ECO:0007669"/>
    <property type="project" value="UniProtKB-SubCell"/>
</dbReference>
<sequence>MHLLTSLFLSFTAPHIEFTKPLTDLEVKEKDVAKFACEVSREDAKVRWFKDGMEIRKGKKYDITAKGVERLLTIHKCSFDDEAEYECDARTSKTSGMLTVLGKRSDFSFASF</sequence>
<dbReference type="SMART" id="SM00409">
    <property type="entry name" value="IG"/>
    <property type="match status" value="1"/>
</dbReference>
<evidence type="ECO:0000256" key="7">
    <source>
        <dbReference type="ARBA" id="ARBA00023157"/>
    </source>
</evidence>
<dbReference type="PANTHER" id="PTHR35971">
    <property type="entry name" value="SI:DKEY-31G6.6"/>
    <property type="match status" value="1"/>
</dbReference>
<dbReference type="Gene3D" id="2.60.40.10">
    <property type="entry name" value="Immunoglobulins"/>
    <property type="match status" value="1"/>
</dbReference>
<feature type="domain" description="Ig-like" evidence="10">
    <location>
        <begin position="14"/>
        <end position="99"/>
    </location>
</feature>
<keyword evidence="8" id="KW-0539">Nucleus</keyword>
<evidence type="ECO:0000256" key="2">
    <source>
        <dbReference type="ARBA" id="ARBA00004496"/>
    </source>
</evidence>
<evidence type="ECO:0000256" key="4">
    <source>
        <dbReference type="ARBA" id="ARBA00022490"/>
    </source>
</evidence>
<dbReference type="PANTHER" id="PTHR35971:SF5">
    <property type="entry name" value="OBSCURIN LIKE CYTOSKELETAL ADAPTOR 1"/>
    <property type="match status" value="1"/>
</dbReference>
<evidence type="ECO:0000256" key="6">
    <source>
        <dbReference type="ARBA" id="ARBA00022737"/>
    </source>
</evidence>
<evidence type="ECO:0000256" key="8">
    <source>
        <dbReference type="ARBA" id="ARBA00023242"/>
    </source>
</evidence>